<evidence type="ECO:0000313" key="2">
    <source>
        <dbReference type="Proteomes" id="UP001596166"/>
    </source>
</evidence>
<evidence type="ECO:0000313" key="1">
    <source>
        <dbReference type="EMBL" id="MFC5357839.1"/>
    </source>
</evidence>
<dbReference type="Gene3D" id="3.40.50.1010">
    <property type="entry name" value="5'-nuclease"/>
    <property type="match status" value="1"/>
</dbReference>
<dbReference type="Proteomes" id="UP001596166">
    <property type="component" value="Unassembled WGS sequence"/>
</dbReference>
<protein>
    <recommendedName>
        <fullName evidence="3">Type II toxin-antitoxin system VapC family toxin</fullName>
    </recommendedName>
</protein>
<sequence>MICPSACPLLQSRISAARATAAASAASRSPAGLTGAHAKRLGERSVRWSSGRAFIVARQRWDVDGAGAAVLEPEVHAPGLAGVPETRCQRDSLMAATALVRRLIVVTRDVRNFEPMGLKLLNSWSVE</sequence>
<accession>A0ABW0GA21</accession>
<dbReference type="EMBL" id="JBHSLC010000050">
    <property type="protein sequence ID" value="MFC5357839.1"/>
    <property type="molecule type" value="Genomic_DNA"/>
</dbReference>
<gene>
    <name evidence="1" type="ORF">ACFPMG_22810</name>
</gene>
<keyword evidence="2" id="KW-1185">Reference proteome</keyword>
<dbReference type="InterPro" id="IPR029060">
    <property type="entry name" value="PIN-like_dom_sf"/>
</dbReference>
<proteinExistence type="predicted"/>
<dbReference type="SUPFAM" id="SSF88723">
    <property type="entry name" value="PIN domain-like"/>
    <property type="match status" value="1"/>
</dbReference>
<comment type="caution">
    <text evidence="1">The sequence shown here is derived from an EMBL/GenBank/DDBJ whole genome shotgun (WGS) entry which is preliminary data.</text>
</comment>
<organism evidence="1 2">
    <name type="scientific">Azospirillum himalayense</name>
    <dbReference type="NCBI Taxonomy" id="654847"/>
    <lineage>
        <taxon>Bacteria</taxon>
        <taxon>Pseudomonadati</taxon>
        <taxon>Pseudomonadota</taxon>
        <taxon>Alphaproteobacteria</taxon>
        <taxon>Rhodospirillales</taxon>
        <taxon>Azospirillaceae</taxon>
        <taxon>Azospirillum</taxon>
    </lineage>
</organism>
<evidence type="ECO:0008006" key="3">
    <source>
        <dbReference type="Google" id="ProtNLM"/>
    </source>
</evidence>
<name>A0ABW0GA21_9PROT</name>
<reference evidence="2" key="1">
    <citation type="journal article" date="2019" name="Int. J. Syst. Evol. Microbiol.">
        <title>The Global Catalogue of Microorganisms (GCM) 10K type strain sequencing project: providing services to taxonomists for standard genome sequencing and annotation.</title>
        <authorList>
            <consortium name="The Broad Institute Genomics Platform"/>
            <consortium name="The Broad Institute Genome Sequencing Center for Infectious Disease"/>
            <person name="Wu L."/>
            <person name="Ma J."/>
        </authorList>
    </citation>
    <scope>NUCLEOTIDE SEQUENCE [LARGE SCALE GENOMIC DNA]</scope>
    <source>
        <strain evidence="2">CCUG 58760</strain>
    </source>
</reference>